<name>A0A4S3MD54_9RHOB</name>
<dbReference type="Proteomes" id="UP000306113">
    <property type="component" value="Unassembled WGS sequence"/>
</dbReference>
<evidence type="ECO:0000313" key="1">
    <source>
        <dbReference type="EMBL" id="THD74961.1"/>
    </source>
</evidence>
<dbReference type="Gene3D" id="3.30.310.50">
    <property type="entry name" value="Alpha-D-phosphohexomutase, C-terminal domain"/>
    <property type="match status" value="1"/>
</dbReference>
<keyword evidence="2" id="KW-1185">Reference proteome</keyword>
<dbReference type="InterPro" id="IPR014543">
    <property type="entry name" value="UCP028291"/>
</dbReference>
<comment type="caution">
    <text evidence="1">The sequence shown here is derived from an EMBL/GenBank/DDBJ whole genome shotgun (WGS) entry which is preliminary data.</text>
</comment>
<gene>
    <name evidence="1" type="ORF">E7681_08380</name>
</gene>
<reference evidence="1 2" key="1">
    <citation type="submission" date="2019-04" db="EMBL/GenBank/DDBJ databases">
        <title>Draft genome sequence of Youngimonas vesicularis.</title>
        <authorList>
            <person name="Hameed A."/>
        </authorList>
    </citation>
    <scope>NUCLEOTIDE SEQUENCE [LARGE SCALE GENOMIC DNA]</scope>
    <source>
        <strain evidence="1 2">CC-AMW-E</strain>
    </source>
</reference>
<proteinExistence type="predicted"/>
<dbReference type="Pfam" id="PF09981">
    <property type="entry name" value="DUF2218"/>
    <property type="match status" value="1"/>
</dbReference>
<dbReference type="EMBL" id="SSMD01000003">
    <property type="protein sequence ID" value="THD74961.1"/>
    <property type="molecule type" value="Genomic_DNA"/>
</dbReference>
<dbReference type="RefSeq" id="WP_136338817.1">
    <property type="nucleotide sequence ID" value="NZ_SSMD01000003.1"/>
</dbReference>
<protein>
    <submittedName>
        <fullName evidence="1">DUF2218 domain-containing protein</fullName>
    </submittedName>
</protein>
<accession>A0A4S3MD54</accession>
<dbReference type="OrthoDB" id="9806511at2"/>
<organism evidence="1 2">
    <name type="scientific">Thalassobius vesicularis</name>
    <dbReference type="NCBI Taxonomy" id="1294297"/>
    <lineage>
        <taxon>Bacteria</taxon>
        <taxon>Pseudomonadati</taxon>
        <taxon>Pseudomonadota</taxon>
        <taxon>Alphaproteobacteria</taxon>
        <taxon>Rhodobacterales</taxon>
        <taxon>Roseobacteraceae</taxon>
        <taxon>Thalassovita</taxon>
    </lineage>
</organism>
<dbReference type="AlphaFoldDB" id="A0A4S3MD54"/>
<sequence>MNVTTGKFATPNGSKFLQQLCKHFGHKREVSFTETEGTCAFDFGTAYMTADAEGLIVRFEYEDPALLERAHMVIDKHLARFAFREGFEAMHWDG</sequence>
<evidence type="ECO:0000313" key="2">
    <source>
        <dbReference type="Proteomes" id="UP000306113"/>
    </source>
</evidence>